<sequence>MPAGSEGSGPVSLPHTWRPLGVRIAASGLGLMLAVVIGFAWVSFDAETRAAFTPFQVVTLMLLGLLALSLGYALARSRVVAEPDRLVVVNGYRRRELAYAQVVEAYLPPGAPWVTLDLDDGSTVAAMGIQGSDGARAQTALRELRAVIESATSA</sequence>
<dbReference type="AlphaFoldDB" id="A0A930V993"/>
<evidence type="ECO:0000256" key="1">
    <source>
        <dbReference type="SAM" id="Phobius"/>
    </source>
</evidence>
<name>A0A930V993_9ACTN</name>
<dbReference type="Proteomes" id="UP000640489">
    <property type="component" value="Unassembled WGS sequence"/>
</dbReference>
<dbReference type="EMBL" id="JADKPN010000004">
    <property type="protein sequence ID" value="MBF4763264.1"/>
    <property type="molecule type" value="Genomic_DNA"/>
</dbReference>
<dbReference type="Pfam" id="PF10756">
    <property type="entry name" value="bPH_6"/>
    <property type="match status" value="1"/>
</dbReference>
<organism evidence="3 4">
    <name type="scientific">Nocardioides islandensis</name>
    <dbReference type="NCBI Taxonomy" id="433663"/>
    <lineage>
        <taxon>Bacteria</taxon>
        <taxon>Bacillati</taxon>
        <taxon>Actinomycetota</taxon>
        <taxon>Actinomycetes</taxon>
        <taxon>Propionibacteriales</taxon>
        <taxon>Nocardioidaceae</taxon>
        <taxon>Nocardioides</taxon>
    </lineage>
</organism>
<accession>A0A930V993</accession>
<evidence type="ECO:0000313" key="4">
    <source>
        <dbReference type="Proteomes" id="UP000640489"/>
    </source>
</evidence>
<keyword evidence="4" id="KW-1185">Reference proteome</keyword>
<keyword evidence="1" id="KW-0472">Membrane</keyword>
<gene>
    <name evidence="3" type="ORF">ISU07_09000</name>
</gene>
<keyword evidence="1" id="KW-1133">Transmembrane helix</keyword>
<feature type="transmembrane region" description="Helical" evidence="1">
    <location>
        <begin position="20"/>
        <end position="42"/>
    </location>
</feature>
<keyword evidence="1" id="KW-0812">Transmembrane</keyword>
<evidence type="ECO:0000313" key="3">
    <source>
        <dbReference type="EMBL" id="MBF4763264.1"/>
    </source>
</evidence>
<dbReference type="InterPro" id="IPR019692">
    <property type="entry name" value="CFP-6_PH"/>
</dbReference>
<evidence type="ECO:0000259" key="2">
    <source>
        <dbReference type="Pfam" id="PF10756"/>
    </source>
</evidence>
<reference evidence="3" key="1">
    <citation type="submission" date="2020-11" db="EMBL/GenBank/DDBJ databases">
        <title>Nocardioides sp. nov., isolated from Soil of Cynanchum wilfordii Hemsley rhizosphere.</title>
        <authorList>
            <person name="Lee J.-S."/>
            <person name="Suh M.K."/>
            <person name="Kim J.-S."/>
        </authorList>
    </citation>
    <scope>NUCLEOTIDE SEQUENCE</scope>
    <source>
        <strain evidence="3">KCTC 19275</strain>
    </source>
</reference>
<comment type="caution">
    <text evidence="3">The sequence shown here is derived from an EMBL/GenBank/DDBJ whole genome shotgun (WGS) entry which is preliminary data.</text>
</comment>
<feature type="transmembrane region" description="Helical" evidence="1">
    <location>
        <begin position="54"/>
        <end position="75"/>
    </location>
</feature>
<protein>
    <submittedName>
        <fullName evidence="3">PH domain-containing protein</fullName>
    </submittedName>
</protein>
<feature type="domain" description="Low molecular weight protein antigen 6 PH" evidence="2">
    <location>
        <begin position="76"/>
        <end position="145"/>
    </location>
</feature>
<proteinExistence type="predicted"/>